<protein>
    <submittedName>
        <fullName evidence="1">Uncharacterized protein</fullName>
    </submittedName>
</protein>
<dbReference type="RefSeq" id="WP_170205145.1">
    <property type="nucleotide sequence ID" value="NZ_CP051685.1"/>
</dbReference>
<evidence type="ECO:0000313" key="1">
    <source>
        <dbReference type="EMBL" id="QJE03064.1"/>
    </source>
</evidence>
<accession>A0A7Z2W1B2</accession>
<sequence length="50" mass="5542">MTLSLRTRIAWWVRPALAAACIVARISAPLAGRWIDAIVDYGIYVDAKLL</sequence>
<dbReference type="Proteomes" id="UP000502415">
    <property type="component" value="Chromosome"/>
</dbReference>
<keyword evidence="2" id="KW-1185">Reference proteome</keyword>
<dbReference type="AlphaFoldDB" id="A0A7Z2W1B2"/>
<evidence type="ECO:0000313" key="2">
    <source>
        <dbReference type="Proteomes" id="UP000502415"/>
    </source>
</evidence>
<reference evidence="1 2" key="1">
    <citation type="submission" date="2020-04" db="EMBL/GenBank/DDBJ databases">
        <title>Genome sequencing of novel species.</title>
        <authorList>
            <person name="Heo J."/>
            <person name="Kim S.-J."/>
            <person name="Kim J.-S."/>
            <person name="Hong S.-B."/>
            <person name="Kwon S.-W."/>
        </authorList>
    </citation>
    <scope>NUCLEOTIDE SEQUENCE [LARGE SCALE GENOMIC DNA]</scope>
    <source>
        <strain evidence="1 2">GN2-R2</strain>
    </source>
</reference>
<organism evidence="1 2">
    <name type="scientific">Massilia forsythiae</name>
    <dbReference type="NCBI Taxonomy" id="2728020"/>
    <lineage>
        <taxon>Bacteria</taxon>
        <taxon>Pseudomonadati</taxon>
        <taxon>Pseudomonadota</taxon>
        <taxon>Betaproteobacteria</taxon>
        <taxon>Burkholderiales</taxon>
        <taxon>Oxalobacteraceae</taxon>
        <taxon>Telluria group</taxon>
        <taxon>Massilia</taxon>
    </lineage>
</organism>
<gene>
    <name evidence="1" type="ORF">HH212_26270</name>
</gene>
<dbReference type="KEGG" id="mfy:HH212_26270"/>
<name>A0A7Z2W1B2_9BURK</name>
<proteinExistence type="predicted"/>
<dbReference type="EMBL" id="CP051685">
    <property type="protein sequence ID" value="QJE03064.1"/>
    <property type="molecule type" value="Genomic_DNA"/>
</dbReference>